<gene>
    <name evidence="1" type="ORF">BST17_24900</name>
</gene>
<dbReference type="STRING" id="564198.BST17_24900"/>
<dbReference type="EMBL" id="MVHJ01000033">
    <property type="protein sequence ID" value="ORA02152.1"/>
    <property type="molecule type" value="Genomic_DNA"/>
</dbReference>
<name>A0A1W9YQE9_MYCBA</name>
<evidence type="ECO:0000313" key="1">
    <source>
        <dbReference type="EMBL" id="ORA02152.1"/>
    </source>
</evidence>
<comment type="caution">
    <text evidence="1">The sequence shown here is derived from an EMBL/GenBank/DDBJ whole genome shotgun (WGS) entry which is preliminary data.</text>
</comment>
<sequence>MMNAAEVLLAMLLLAGVFIAVVWGVSRAAYARGAEDALADSDSYRFERQEERNRAVDAEAEAQRSGDDWVVGDLADEGMNR</sequence>
<keyword evidence="2" id="KW-1185">Reference proteome</keyword>
<dbReference type="AlphaFoldDB" id="A0A1W9YQE9"/>
<organism evidence="1 2">
    <name type="scientific">Mycolicibacterium bacteremicum</name>
    <name type="common">Mycobacterium bacteremicum</name>
    <dbReference type="NCBI Taxonomy" id="564198"/>
    <lineage>
        <taxon>Bacteria</taxon>
        <taxon>Bacillati</taxon>
        <taxon>Actinomycetota</taxon>
        <taxon>Actinomycetes</taxon>
        <taxon>Mycobacteriales</taxon>
        <taxon>Mycobacteriaceae</taxon>
        <taxon>Mycolicibacterium</taxon>
    </lineage>
</organism>
<dbReference type="Proteomes" id="UP000192366">
    <property type="component" value="Unassembled WGS sequence"/>
</dbReference>
<evidence type="ECO:0000313" key="2">
    <source>
        <dbReference type="Proteomes" id="UP000192366"/>
    </source>
</evidence>
<proteinExistence type="predicted"/>
<protein>
    <submittedName>
        <fullName evidence="1">Uncharacterized protein</fullName>
    </submittedName>
</protein>
<accession>A0A1W9YQE9</accession>
<reference evidence="1 2" key="1">
    <citation type="submission" date="2017-02" db="EMBL/GenBank/DDBJ databases">
        <title>The new phylogeny of genus Mycobacterium.</title>
        <authorList>
            <person name="Tortoli E."/>
            <person name="Trovato A."/>
            <person name="Cirillo D.M."/>
        </authorList>
    </citation>
    <scope>NUCLEOTIDE SEQUENCE [LARGE SCALE GENOMIC DNA]</scope>
    <source>
        <strain evidence="1 2">DSM 45578</strain>
    </source>
</reference>